<organism evidence="4 5">
    <name type="scientific">Azospirillum argentinense</name>
    <dbReference type="NCBI Taxonomy" id="2970906"/>
    <lineage>
        <taxon>Bacteria</taxon>
        <taxon>Pseudomonadati</taxon>
        <taxon>Pseudomonadota</taxon>
        <taxon>Alphaproteobacteria</taxon>
        <taxon>Rhodospirillales</taxon>
        <taxon>Azospirillaceae</taxon>
        <taxon>Azospirillum</taxon>
    </lineage>
</organism>
<dbReference type="Gene3D" id="3.40.630.30">
    <property type="match status" value="1"/>
</dbReference>
<evidence type="ECO:0000313" key="5">
    <source>
        <dbReference type="Proteomes" id="UP000325333"/>
    </source>
</evidence>
<dbReference type="Proteomes" id="UP000325333">
    <property type="component" value="Unassembled WGS sequence"/>
</dbReference>
<dbReference type="GO" id="GO:0016747">
    <property type="term" value="F:acyltransferase activity, transferring groups other than amino-acyl groups"/>
    <property type="evidence" value="ECO:0007669"/>
    <property type="project" value="InterPro"/>
</dbReference>
<dbReference type="SUPFAM" id="SSF55729">
    <property type="entry name" value="Acyl-CoA N-acyltransferases (Nat)"/>
    <property type="match status" value="1"/>
</dbReference>
<feature type="domain" description="N-acetyltransferase" evidence="3">
    <location>
        <begin position="148"/>
        <end position="315"/>
    </location>
</feature>
<gene>
    <name evidence="4" type="ORF">FH063_002793</name>
</gene>
<keyword evidence="1" id="KW-0808">Transferase</keyword>
<keyword evidence="2" id="KW-0012">Acyltransferase</keyword>
<evidence type="ECO:0000259" key="3">
    <source>
        <dbReference type="PROSITE" id="PS51186"/>
    </source>
</evidence>
<protein>
    <recommendedName>
        <fullName evidence="3">N-acetyltransferase domain-containing protein</fullName>
    </recommendedName>
</protein>
<evidence type="ECO:0000256" key="2">
    <source>
        <dbReference type="ARBA" id="ARBA00023315"/>
    </source>
</evidence>
<reference evidence="4 5" key="1">
    <citation type="submission" date="2019-07" db="EMBL/GenBank/DDBJ databases">
        <title>Genome sequencing of the stress-tolerant strain Azospirillum brasilense Az19.</title>
        <authorList>
            <person name="Maroniche G.A."/>
            <person name="Garcia J.E."/>
            <person name="Pagnussat L."/>
            <person name="Amenta M."/>
            <person name="Creus C.M."/>
        </authorList>
    </citation>
    <scope>NUCLEOTIDE SEQUENCE [LARGE SCALE GENOMIC DNA]</scope>
    <source>
        <strain evidence="4 5">Az19</strain>
    </source>
</reference>
<sequence length="315" mass="33689">MRGAAMRSLRSLSGDAVPAFLNPPQPGGAGLREIAPGVGQVKPLRGAVEQADLQPLLKVAHLTADCPMGQAKLVGGARHAAVAGRRLEGGQGGEGKTRHRRLVLEGDVRIPHTHALRSQLWTAGAAGRLGRRHRTIPALHMTMTLFITDISTLEDGRQRAELEALLEDAVNSGASVGYHAPLAPHWKRAFWDGVATQLSDGAHRLLIARGPEGELLGSVQLALCTKPNGAHRAEVQKLLVFTGHRRNGVARRLMTAVEDTARGLGRSLLVLDTLKGDSGEPFYEATGWQRAGMIPGYTVEADGALHDTVLFYKTL</sequence>
<dbReference type="PANTHER" id="PTHR43877">
    <property type="entry name" value="AMINOALKYLPHOSPHONATE N-ACETYLTRANSFERASE-RELATED-RELATED"/>
    <property type="match status" value="1"/>
</dbReference>
<dbReference type="EMBL" id="VEWN01000015">
    <property type="protein sequence ID" value="KAA1053482.1"/>
    <property type="molecule type" value="Genomic_DNA"/>
</dbReference>
<dbReference type="InterPro" id="IPR016181">
    <property type="entry name" value="Acyl_CoA_acyltransferase"/>
</dbReference>
<dbReference type="CDD" id="cd04301">
    <property type="entry name" value="NAT_SF"/>
    <property type="match status" value="1"/>
</dbReference>
<dbReference type="InterPro" id="IPR050832">
    <property type="entry name" value="Bact_Acetyltransf"/>
</dbReference>
<dbReference type="InterPro" id="IPR000182">
    <property type="entry name" value="GNAT_dom"/>
</dbReference>
<dbReference type="Pfam" id="PF00583">
    <property type="entry name" value="Acetyltransf_1"/>
    <property type="match status" value="1"/>
</dbReference>
<name>A0A5B0KLL7_9PROT</name>
<dbReference type="AlphaFoldDB" id="A0A5B0KLL7"/>
<comment type="caution">
    <text evidence="4">The sequence shown here is derived from an EMBL/GenBank/DDBJ whole genome shotgun (WGS) entry which is preliminary data.</text>
</comment>
<proteinExistence type="predicted"/>
<evidence type="ECO:0000256" key="1">
    <source>
        <dbReference type="ARBA" id="ARBA00022679"/>
    </source>
</evidence>
<accession>A0A5B0KLL7</accession>
<evidence type="ECO:0000313" key="4">
    <source>
        <dbReference type="EMBL" id="KAA1053482.1"/>
    </source>
</evidence>
<dbReference type="PROSITE" id="PS51186">
    <property type="entry name" value="GNAT"/>
    <property type="match status" value="1"/>
</dbReference>